<comment type="caution">
    <text evidence="1">The sequence shown here is derived from an EMBL/GenBank/DDBJ whole genome shotgun (WGS) entry which is preliminary data.</text>
</comment>
<evidence type="ECO:0000313" key="1">
    <source>
        <dbReference type="EMBL" id="KOC19041.1"/>
    </source>
</evidence>
<dbReference type="Pfam" id="PF11010">
    <property type="entry name" value="DUF2848"/>
    <property type="match status" value="1"/>
</dbReference>
<sequence>MIGINPRRFIVAGWTGRDAKAIEHHIEELAELGVPRPSSVPLYYRVGKNLLCQDSVQEVIGSESSGEAEPVMFYAEGEWWLTVGSDHTDRKVEGYSVAVSKQMCPKPIANAAWRWSEIASYQDEIQLQSSILEGDKWVTYQSGTLASIRPLESLRDGFFKSMNERLEGSFMFCGTLGAIPNEQGKGIRPATQMQIALHDPRKNRSIVHRYTVEMLPIVA</sequence>
<gene>
    <name evidence="1" type="ORF">GL58_20150</name>
</gene>
<proteinExistence type="predicted"/>
<evidence type="ECO:0008006" key="3">
    <source>
        <dbReference type="Google" id="ProtNLM"/>
    </source>
</evidence>
<protein>
    <recommendedName>
        <fullName evidence="3">DUF2848 domain-containing protein</fullName>
    </recommendedName>
</protein>
<dbReference type="AlphaFoldDB" id="A0A0L7MB06"/>
<dbReference type="EMBL" id="JNVD01000033">
    <property type="protein sequence ID" value="KOC19041.1"/>
    <property type="molecule type" value="Genomic_DNA"/>
</dbReference>
<evidence type="ECO:0000313" key="2">
    <source>
        <dbReference type="Proteomes" id="UP000037442"/>
    </source>
</evidence>
<reference evidence="2" key="1">
    <citation type="submission" date="2014-06" db="EMBL/GenBank/DDBJ databases">
        <title>Draft genome sequence of C. testosteroni WDL7.</title>
        <authorList>
            <person name="Wu Y."/>
            <person name="Seshan H."/>
            <person name="Arumugam K."/>
        </authorList>
    </citation>
    <scope>NUCLEOTIDE SEQUENCE [LARGE SCALE GENOMIC DNA]</scope>
    <source>
        <strain evidence="2">WDL7</strain>
    </source>
</reference>
<dbReference type="PATRIC" id="fig|285.49.peg.4175"/>
<dbReference type="Proteomes" id="UP000037442">
    <property type="component" value="Unassembled WGS sequence"/>
</dbReference>
<organism evidence="1 2">
    <name type="scientific">Comamonas testosteroni</name>
    <name type="common">Pseudomonas testosteroni</name>
    <dbReference type="NCBI Taxonomy" id="285"/>
    <lineage>
        <taxon>Bacteria</taxon>
        <taxon>Pseudomonadati</taxon>
        <taxon>Pseudomonadota</taxon>
        <taxon>Betaproteobacteria</taxon>
        <taxon>Burkholderiales</taxon>
        <taxon>Comamonadaceae</taxon>
        <taxon>Comamonas</taxon>
    </lineage>
</organism>
<dbReference type="InterPro" id="IPR021269">
    <property type="entry name" value="DUF2848"/>
</dbReference>
<accession>A0A0L7MB06</accession>
<name>A0A0L7MB06_COMTE</name>